<gene>
    <name evidence="5" type="ORF">A3H61_04490</name>
</gene>
<dbReference type="Proteomes" id="UP000178315">
    <property type="component" value="Unassembled WGS sequence"/>
</dbReference>
<dbReference type="InterPro" id="IPR001431">
    <property type="entry name" value="Pept_M16_Zn_BS"/>
</dbReference>
<evidence type="ECO:0000259" key="3">
    <source>
        <dbReference type="Pfam" id="PF00675"/>
    </source>
</evidence>
<feature type="domain" description="Peptidase M16 N-terminal" evidence="3">
    <location>
        <begin position="21"/>
        <end position="156"/>
    </location>
</feature>
<accession>A0A1G2A865</accession>
<dbReference type="PANTHER" id="PTHR11851">
    <property type="entry name" value="METALLOPROTEASE"/>
    <property type="match status" value="1"/>
</dbReference>
<comment type="similarity">
    <text evidence="1 2">Belongs to the peptidase M16 family.</text>
</comment>
<proteinExistence type="inferred from homology"/>
<protein>
    <recommendedName>
        <fullName evidence="7">Peptidase M16</fullName>
    </recommendedName>
</protein>
<dbReference type="InterPro" id="IPR011765">
    <property type="entry name" value="Pept_M16_N"/>
</dbReference>
<evidence type="ECO:0000313" key="5">
    <source>
        <dbReference type="EMBL" id="OGY72240.1"/>
    </source>
</evidence>
<evidence type="ECO:0000256" key="2">
    <source>
        <dbReference type="RuleBase" id="RU004447"/>
    </source>
</evidence>
<dbReference type="InterPro" id="IPR011249">
    <property type="entry name" value="Metalloenz_LuxS/M16"/>
</dbReference>
<dbReference type="InterPro" id="IPR050361">
    <property type="entry name" value="MPP/UQCRC_Complex"/>
</dbReference>
<dbReference type="GO" id="GO:0006508">
    <property type="term" value="P:proteolysis"/>
    <property type="evidence" value="ECO:0007669"/>
    <property type="project" value="InterPro"/>
</dbReference>
<evidence type="ECO:0008006" key="7">
    <source>
        <dbReference type="Google" id="ProtNLM"/>
    </source>
</evidence>
<evidence type="ECO:0000313" key="6">
    <source>
        <dbReference type="Proteomes" id="UP000178315"/>
    </source>
</evidence>
<organism evidence="5 6">
    <name type="scientific">Candidatus Jacksonbacteria bacterium RIFCSPLOWO2_02_FULL_44_20</name>
    <dbReference type="NCBI Taxonomy" id="1798460"/>
    <lineage>
        <taxon>Bacteria</taxon>
        <taxon>Candidatus Jacksoniibacteriota</taxon>
    </lineage>
</organism>
<evidence type="ECO:0000259" key="4">
    <source>
        <dbReference type="Pfam" id="PF05193"/>
    </source>
</evidence>
<dbReference type="Gene3D" id="3.30.830.10">
    <property type="entry name" value="Metalloenzyme, LuxS/M16 peptidase-like"/>
    <property type="match status" value="2"/>
</dbReference>
<dbReference type="SUPFAM" id="SSF63411">
    <property type="entry name" value="LuxS/MPP-like metallohydrolase"/>
    <property type="match status" value="2"/>
</dbReference>
<evidence type="ECO:0000256" key="1">
    <source>
        <dbReference type="ARBA" id="ARBA00007261"/>
    </source>
</evidence>
<dbReference type="PROSITE" id="PS00143">
    <property type="entry name" value="INSULINASE"/>
    <property type="match status" value="1"/>
</dbReference>
<feature type="domain" description="Peptidase M16 C-terminal" evidence="4">
    <location>
        <begin position="167"/>
        <end position="344"/>
    </location>
</feature>
<dbReference type="Pfam" id="PF00675">
    <property type="entry name" value="Peptidase_M16"/>
    <property type="match status" value="1"/>
</dbReference>
<name>A0A1G2A865_9BACT</name>
<dbReference type="PANTHER" id="PTHR11851:SF49">
    <property type="entry name" value="MITOCHONDRIAL-PROCESSING PEPTIDASE SUBUNIT ALPHA"/>
    <property type="match status" value="1"/>
</dbReference>
<dbReference type="Pfam" id="PF05193">
    <property type="entry name" value="Peptidase_M16_C"/>
    <property type="match status" value="1"/>
</dbReference>
<dbReference type="EMBL" id="MHJU01000040">
    <property type="protein sequence ID" value="OGY72240.1"/>
    <property type="molecule type" value="Genomic_DNA"/>
</dbReference>
<sequence length="425" mass="48013">MTYTKTRLPSGIRLITVPMKGAKTITVLAAVKAGSNFETKDINGISHFLEHMMFKGTKKRPTTLQIAEELDAIGGQYNAFTSKEWTGYYAKAEARHLSFLVEILSDIFQNALLDSTEMEREKLVIIEEMNMYQDTPARHVDELAEELLYGDQPQGWKIIGEPDTLRSITRDTLMNYRKDRYVGGNTVLCIAGHIPSLNRIVNIVNEHFGQISPRASGRKKQQVFIDRQTKPAAKVQYKDTDQTHLNIAIRAYPLGSKQLPALKILNILLGGNMSSRLFINIREKEGLCYYINSHIEAYTGCGYLSLKAGVDNKRSSRAVELIIKELRALRANGVTKEEFKKARDYFEGTLALSLETSDELAFWVGGQMMQTGKIKTPEEALMEIKRVTLPDVAHVARAVLNNKRLNLTIIGPYKDARNFEKLLRI</sequence>
<comment type="caution">
    <text evidence="5">The sequence shown here is derived from an EMBL/GenBank/DDBJ whole genome shotgun (WGS) entry which is preliminary data.</text>
</comment>
<dbReference type="GO" id="GO:0004222">
    <property type="term" value="F:metalloendopeptidase activity"/>
    <property type="evidence" value="ECO:0007669"/>
    <property type="project" value="InterPro"/>
</dbReference>
<dbReference type="GO" id="GO:0046872">
    <property type="term" value="F:metal ion binding"/>
    <property type="evidence" value="ECO:0007669"/>
    <property type="project" value="InterPro"/>
</dbReference>
<reference evidence="5 6" key="1">
    <citation type="journal article" date="2016" name="Nat. Commun.">
        <title>Thousands of microbial genomes shed light on interconnected biogeochemical processes in an aquifer system.</title>
        <authorList>
            <person name="Anantharaman K."/>
            <person name="Brown C.T."/>
            <person name="Hug L.A."/>
            <person name="Sharon I."/>
            <person name="Castelle C.J."/>
            <person name="Probst A.J."/>
            <person name="Thomas B.C."/>
            <person name="Singh A."/>
            <person name="Wilkins M.J."/>
            <person name="Karaoz U."/>
            <person name="Brodie E.L."/>
            <person name="Williams K.H."/>
            <person name="Hubbard S.S."/>
            <person name="Banfield J.F."/>
        </authorList>
    </citation>
    <scope>NUCLEOTIDE SEQUENCE [LARGE SCALE GENOMIC DNA]</scope>
</reference>
<dbReference type="InterPro" id="IPR007863">
    <property type="entry name" value="Peptidase_M16_C"/>
</dbReference>
<dbReference type="AlphaFoldDB" id="A0A1G2A865"/>